<feature type="domain" description="C2H2-type" evidence="6">
    <location>
        <begin position="158"/>
        <end position="180"/>
    </location>
</feature>
<dbReference type="SUPFAM" id="SSF57667">
    <property type="entry name" value="beta-beta-alpha zinc fingers"/>
    <property type="match status" value="1"/>
</dbReference>
<dbReference type="GeneTree" id="ENSGT00940000159542"/>
<reference evidence="7" key="3">
    <citation type="submission" date="2025-09" db="UniProtKB">
        <authorList>
            <consortium name="Ensembl"/>
        </authorList>
    </citation>
    <scope>IDENTIFICATION</scope>
</reference>
<proteinExistence type="predicted"/>
<dbReference type="AlphaFoldDB" id="A0A8W4FKB6"/>
<dbReference type="Proteomes" id="UP000008227">
    <property type="component" value="Chromosome 4"/>
</dbReference>
<dbReference type="InterPro" id="IPR013087">
    <property type="entry name" value="Znf_C2H2_type"/>
</dbReference>
<evidence type="ECO:0000256" key="5">
    <source>
        <dbReference type="SAM" id="MobiDB-lite"/>
    </source>
</evidence>
<dbReference type="InterPro" id="IPR036236">
    <property type="entry name" value="Znf_C2H2_sf"/>
</dbReference>
<dbReference type="InterPro" id="IPR051968">
    <property type="entry name" value="ZnFinger_Homeobox_TR"/>
</dbReference>
<evidence type="ECO:0000259" key="6">
    <source>
        <dbReference type="PROSITE" id="PS00028"/>
    </source>
</evidence>
<evidence type="ECO:0000256" key="3">
    <source>
        <dbReference type="ARBA" id="ARBA00022737"/>
    </source>
</evidence>
<evidence type="ECO:0000256" key="1">
    <source>
        <dbReference type="ARBA" id="ARBA00004123"/>
    </source>
</evidence>
<evidence type="ECO:0000256" key="4">
    <source>
        <dbReference type="ARBA" id="ARBA00022833"/>
    </source>
</evidence>
<keyword evidence="3" id="KW-0677">Repeat</keyword>
<gene>
    <name evidence="7" type="primary">ZFHX4</name>
</gene>
<feature type="compositionally biased region" description="Basic and acidic residues" evidence="5">
    <location>
        <begin position="73"/>
        <end position="96"/>
    </location>
</feature>
<keyword evidence="4" id="KW-0862">Zinc</keyword>
<feature type="region of interest" description="Disordered" evidence="5">
    <location>
        <begin position="269"/>
        <end position="291"/>
    </location>
</feature>
<reference evidence="7" key="2">
    <citation type="submission" date="2025-08" db="UniProtKB">
        <authorList>
            <consortium name="Ensembl"/>
        </authorList>
    </citation>
    <scope>IDENTIFICATION</scope>
</reference>
<evidence type="ECO:0000256" key="2">
    <source>
        <dbReference type="ARBA" id="ARBA00022723"/>
    </source>
</evidence>
<accession>A0A8W4FKB6</accession>
<evidence type="ECO:0000313" key="7">
    <source>
        <dbReference type="Ensembl" id="ENSSSCP00000079667.1"/>
    </source>
</evidence>
<dbReference type="PROSITE" id="PS00028">
    <property type="entry name" value="ZINC_FINGER_C2H2_1"/>
    <property type="match status" value="1"/>
</dbReference>
<feature type="region of interest" description="Disordered" evidence="5">
    <location>
        <begin position="32"/>
        <end position="96"/>
    </location>
</feature>
<protein>
    <submittedName>
        <fullName evidence="7">Zinc finger homeobox 4</fullName>
    </submittedName>
</protein>
<dbReference type="PANTHER" id="PTHR45891:SF2">
    <property type="entry name" value="ZINC FINGER HOMEOBOX PROTEIN 4"/>
    <property type="match status" value="1"/>
</dbReference>
<keyword evidence="8" id="KW-1185">Reference proteome</keyword>
<dbReference type="GO" id="GO:0005634">
    <property type="term" value="C:nucleus"/>
    <property type="evidence" value="ECO:0007669"/>
    <property type="project" value="UniProtKB-SubCell"/>
</dbReference>
<organism evidence="7 8">
    <name type="scientific">Sus scrofa</name>
    <name type="common">Pig</name>
    <dbReference type="NCBI Taxonomy" id="9823"/>
    <lineage>
        <taxon>Eukaryota</taxon>
        <taxon>Metazoa</taxon>
        <taxon>Chordata</taxon>
        <taxon>Craniata</taxon>
        <taxon>Vertebrata</taxon>
        <taxon>Euteleostomi</taxon>
        <taxon>Mammalia</taxon>
        <taxon>Eutheria</taxon>
        <taxon>Laurasiatheria</taxon>
        <taxon>Artiodactyla</taxon>
        <taxon>Suina</taxon>
        <taxon>Suidae</taxon>
        <taxon>Sus</taxon>
    </lineage>
</organism>
<feature type="compositionally biased region" description="Low complexity" evidence="5">
    <location>
        <begin position="32"/>
        <end position="57"/>
    </location>
</feature>
<dbReference type="Ensembl" id="ENSSSCT00000106318.1">
    <property type="protein sequence ID" value="ENSSSCP00000079667.1"/>
    <property type="gene ID" value="ENSSSCG00000006169.5"/>
</dbReference>
<dbReference type="PANTHER" id="PTHR45891">
    <property type="entry name" value="ZINC FINGER HOMEOBOX PROTEIN"/>
    <property type="match status" value="1"/>
</dbReference>
<comment type="subcellular location">
    <subcellularLocation>
        <location evidence="1">Nucleus</location>
    </subcellularLocation>
</comment>
<reference evidence="7" key="1">
    <citation type="journal article" date="2020" name="Gigascience">
        <title>An improved pig reference genome sequence to enable pig genetics and genomics research.</title>
        <authorList>
            <person name="Warr A."/>
            <person name="Affara N."/>
            <person name="Aken B."/>
            <person name="Beiki H."/>
            <person name="Bickhart D.M."/>
            <person name="Billis K."/>
            <person name="Chow W."/>
            <person name="Eory L."/>
            <person name="Finlayson H.A."/>
            <person name="Flicek P."/>
            <person name="Giron C.G."/>
            <person name="Griffin D.K."/>
            <person name="Hall R."/>
            <person name="Hannum G."/>
            <person name="Hourlier T."/>
            <person name="Howe K."/>
            <person name="Hume D.A."/>
            <person name="Izuogu O."/>
            <person name="Kim K."/>
            <person name="Koren S."/>
            <person name="Liu H."/>
            <person name="Manchanda N."/>
            <person name="Martin F.J."/>
            <person name="Nonneman D.J."/>
            <person name="O'Connor R.E."/>
            <person name="Phillippy A.M."/>
            <person name="Rohrer G.A."/>
            <person name="Rosen B.D."/>
            <person name="Rund L.A."/>
            <person name="Sargent C.A."/>
            <person name="Schook L.B."/>
            <person name="Schroeder S.G."/>
            <person name="Schwartz A.S."/>
            <person name="Skinner B.M."/>
            <person name="Talbot R."/>
            <person name="Tseng E."/>
            <person name="Tuggle C.K."/>
            <person name="Watson M."/>
            <person name="Smith T.P.L."/>
            <person name="Archibald A.L."/>
        </authorList>
    </citation>
    <scope>NUCLEOTIDE SEQUENCE [LARGE SCALE GENOMIC DNA]</scope>
    <source>
        <strain evidence="7">Duroc</strain>
    </source>
</reference>
<keyword evidence="2" id="KW-0479">Metal-binding</keyword>
<dbReference type="GO" id="GO:0046872">
    <property type="term" value="F:metal ion binding"/>
    <property type="evidence" value="ECO:0007669"/>
    <property type="project" value="UniProtKB-KW"/>
</dbReference>
<name>A0A8W4FKB6_PIG</name>
<evidence type="ECO:0000313" key="8">
    <source>
        <dbReference type="Proteomes" id="UP000008227"/>
    </source>
</evidence>
<sequence length="324" mass="35613">MESLFPYGPTMPQTLAGLSPGALLQQYQQYQQNLQDSLQKQQKQQQQEQPQKPGQAKTSKGESEPPQNASDASETKEDKSTATESTKEEPQLESKSADFSDTYVVPFVKYEFICRKCQMMFTDEDAAVNHQKSFCYFGQPLIDPQETVLRVPVSRYQCLACDVAISGNEALSQHLQSSLHKEKTIKQAMRNAKEHVRLLPHSVCSPNPNTTSTSQSAASSNTYPHLSCFSMKSWPNILFQASARRAASSPSSPPSLSLPSTVTSSLCSTSGVQTSLPTESCSDESDSELSQKLEDLDNSLEVKAKPASGLDGNFNSIRMDMFSV</sequence>